<evidence type="ECO:0000313" key="4">
    <source>
        <dbReference type="Proteomes" id="UP000019132"/>
    </source>
</evidence>
<dbReference type="EnsemblProtists" id="PYU1_T008440">
    <property type="protein sequence ID" value="PYU1_T008440"/>
    <property type="gene ID" value="PYU1_G008424"/>
</dbReference>
<dbReference type="GO" id="GO:0005829">
    <property type="term" value="C:cytosol"/>
    <property type="evidence" value="ECO:0007669"/>
    <property type="project" value="TreeGrafter"/>
</dbReference>
<dbReference type="PROSITE" id="PS50042">
    <property type="entry name" value="CNMP_BINDING_3"/>
    <property type="match status" value="2"/>
</dbReference>
<organism evidence="3 4">
    <name type="scientific">Globisporangium ultimum (strain ATCC 200006 / CBS 805.95 / DAOM BR144)</name>
    <name type="common">Pythium ultimum</name>
    <dbReference type="NCBI Taxonomy" id="431595"/>
    <lineage>
        <taxon>Eukaryota</taxon>
        <taxon>Sar</taxon>
        <taxon>Stramenopiles</taxon>
        <taxon>Oomycota</taxon>
        <taxon>Peronosporomycetes</taxon>
        <taxon>Pythiales</taxon>
        <taxon>Pythiaceae</taxon>
        <taxon>Globisporangium</taxon>
    </lineage>
</organism>
<dbReference type="InterPro" id="IPR044926">
    <property type="entry name" value="RGS_subdomain_2"/>
</dbReference>
<dbReference type="SMART" id="SM00315">
    <property type="entry name" value="RGS"/>
    <property type="match status" value="1"/>
</dbReference>
<dbReference type="PRINTS" id="PR00103">
    <property type="entry name" value="CAMPKINASE"/>
</dbReference>
<sequence>MGATLSGLVAAKQSSLTHKYIVDVFNKSPFMQLMDDRLIVDIAQCFEVVKYAKGAEIRTDAHQFFIVAEGTVDISWLTPMNAGGAATTASSSKKSKYEATELLCQRKVGDYICYTSREQLLTRLLLTGPDGAPLATKKKLMKLLDLNKTSADVLVGCTLIKLNRERYDKLRTRLSVRRPYAKHTARFSGGKKSDRAQSIMTAAEKIHLVTSIVESEIVNYLIDIPFLENVEDSRLVTLSNLCSYMFVKGGDVLCSEGEVGDRFFICIRGSLQATVNVHLNAASQTYATLSSDPRDQATNHRLFGSSLLGFERKIQALKRMSTGSYFGEISLLFKIPRIASVTALEDCLLVYIDRATFCNFLKMAPEASLVLLEHVRMHFLDDLIKQGCAFLNAIPPIKLQELSTMSELIERHTGSTVLRKGDRKTAFYILLRGEVEMVYEDDDEGNRSETTTNNNFTVEEGTATEVAAYKEKKQPERVLVRPGGYFGQEAIILRKKGSPVHVTCTDHCLMLKLSVEQFDEFFTTLPEVYSEFCIKCLREKARPEHIMQHFEAHKLWSADCVGRRRHHDVSLFEYIEDFKWEANLLEDRIHERALVIYMKFLSATAPCPVNVSVSIVQAIENELCSQSVDHHIFTMARDEILEGMEDEHFEAFKQSRTFKEFLASLHCPRIIYDALTPEHEELLDMTRKPGRGALDVEDFDGEEESRVASSNRMFRRNSATVFSVANSLASSTMTDGRRGTSTFVVDRPDSIAVGAANRRKTRVEHGPRKISSSFVF</sequence>
<dbReference type="OMA" id="CIKCLRE"/>
<dbReference type="Gene3D" id="1.10.167.10">
    <property type="entry name" value="Regulator of G-protein Signalling 4, domain 2"/>
    <property type="match status" value="1"/>
</dbReference>
<dbReference type="SUPFAM" id="SSF48097">
    <property type="entry name" value="Regulator of G-protein signaling, RGS"/>
    <property type="match status" value="1"/>
</dbReference>
<accession>K3WTZ4</accession>
<dbReference type="Gene3D" id="2.60.120.10">
    <property type="entry name" value="Jelly Rolls"/>
    <property type="match status" value="3"/>
</dbReference>
<feature type="domain" description="Cyclic nucleotide-binding" evidence="1">
    <location>
        <begin position="226"/>
        <end position="361"/>
    </location>
</feature>
<reference evidence="3" key="3">
    <citation type="submission" date="2015-02" db="UniProtKB">
        <authorList>
            <consortium name="EnsemblProtists"/>
        </authorList>
    </citation>
    <scope>IDENTIFICATION</scope>
    <source>
        <strain evidence="3">DAOM BR144</strain>
    </source>
</reference>
<dbReference type="VEuPathDB" id="FungiDB:PYU1_G008424"/>
<dbReference type="InterPro" id="IPR014710">
    <property type="entry name" value="RmlC-like_jellyroll"/>
</dbReference>
<dbReference type="GO" id="GO:0005952">
    <property type="term" value="C:cAMP-dependent protein kinase complex"/>
    <property type="evidence" value="ECO:0007669"/>
    <property type="project" value="InterPro"/>
</dbReference>
<proteinExistence type="predicted"/>
<dbReference type="Pfam" id="PF00027">
    <property type="entry name" value="cNMP_binding"/>
    <property type="match status" value="1"/>
</dbReference>
<dbReference type="InParanoid" id="K3WTZ4"/>
<feature type="domain" description="Cyclic nucleotide-binding" evidence="1">
    <location>
        <begin position="390"/>
        <end position="522"/>
    </location>
</feature>
<dbReference type="Proteomes" id="UP000019132">
    <property type="component" value="Unassembled WGS sequence"/>
</dbReference>
<dbReference type="HOGENOM" id="CLU_362702_0_0_1"/>
<evidence type="ECO:0008006" key="5">
    <source>
        <dbReference type="Google" id="ProtNLM"/>
    </source>
</evidence>
<reference evidence="4" key="2">
    <citation type="submission" date="2010-04" db="EMBL/GenBank/DDBJ databases">
        <authorList>
            <person name="Buell R."/>
            <person name="Hamilton J."/>
            <person name="Hostetler J."/>
        </authorList>
    </citation>
    <scope>NUCLEOTIDE SEQUENCE [LARGE SCALE GENOMIC DNA]</scope>
    <source>
        <strain evidence="4">DAOM:BR144</strain>
    </source>
</reference>
<dbReference type="SMART" id="SM00100">
    <property type="entry name" value="cNMP"/>
    <property type="match status" value="2"/>
</dbReference>
<dbReference type="InterPro" id="IPR000595">
    <property type="entry name" value="cNMP-bd_dom"/>
</dbReference>
<feature type="domain" description="RGS" evidence="2">
    <location>
        <begin position="544"/>
        <end position="662"/>
    </location>
</feature>
<dbReference type="PANTHER" id="PTHR11635">
    <property type="entry name" value="CAMP-DEPENDENT PROTEIN KINASE REGULATORY CHAIN"/>
    <property type="match status" value="1"/>
</dbReference>
<dbReference type="Pfam" id="PF00615">
    <property type="entry name" value="RGS"/>
    <property type="match status" value="1"/>
</dbReference>
<dbReference type="AlphaFoldDB" id="K3WTZ4"/>
<dbReference type="GO" id="GO:0004862">
    <property type="term" value="F:cAMP-dependent protein kinase inhibitor activity"/>
    <property type="evidence" value="ECO:0007669"/>
    <property type="project" value="TreeGrafter"/>
</dbReference>
<dbReference type="CDD" id="cd07440">
    <property type="entry name" value="RGS"/>
    <property type="match status" value="1"/>
</dbReference>
<dbReference type="InterPro" id="IPR018490">
    <property type="entry name" value="cNMP-bd_dom_sf"/>
</dbReference>
<dbReference type="PROSITE" id="PS50132">
    <property type="entry name" value="RGS"/>
    <property type="match status" value="1"/>
</dbReference>
<dbReference type="SUPFAM" id="SSF51206">
    <property type="entry name" value="cAMP-binding domain-like"/>
    <property type="match status" value="3"/>
</dbReference>
<dbReference type="STRING" id="431595.K3WTZ4"/>
<protein>
    <recommendedName>
        <fullName evidence="5">Cyclic nucleotide-binding domain-containing protein</fullName>
    </recommendedName>
</protein>
<dbReference type="EMBL" id="GL376613">
    <property type="status" value="NOT_ANNOTATED_CDS"/>
    <property type="molecule type" value="Genomic_DNA"/>
</dbReference>
<reference evidence="4" key="1">
    <citation type="journal article" date="2010" name="Genome Biol.">
        <title>Genome sequence of the necrotrophic plant pathogen Pythium ultimum reveals original pathogenicity mechanisms and effector repertoire.</title>
        <authorList>
            <person name="Levesque C.A."/>
            <person name="Brouwer H."/>
            <person name="Cano L."/>
            <person name="Hamilton J.P."/>
            <person name="Holt C."/>
            <person name="Huitema E."/>
            <person name="Raffaele S."/>
            <person name="Robideau G.P."/>
            <person name="Thines M."/>
            <person name="Win J."/>
            <person name="Zerillo M.M."/>
            <person name="Beakes G.W."/>
            <person name="Boore J.L."/>
            <person name="Busam D."/>
            <person name="Dumas B."/>
            <person name="Ferriera S."/>
            <person name="Fuerstenberg S.I."/>
            <person name="Gachon C.M."/>
            <person name="Gaulin E."/>
            <person name="Govers F."/>
            <person name="Grenville-Briggs L."/>
            <person name="Horner N."/>
            <person name="Hostetler J."/>
            <person name="Jiang R.H."/>
            <person name="Johnson J."/>
            <person name="Krajaejun T."/>
            <person name="Lin H."/>
            <person name="Meijer H.J."/>
            <person name="Moore B."/>
            <person name="Morris P."/>
            <person name="Phuntmart V."/>
            <person name="Puiu D."/>
            <person name="Shetty J."/>
            <person name="Stajich J.E."/>
            <person name="Tripathy S."/>
            <person name="Wawra S."/>
            <person name="van West P."/>
            <person name="Whitty B.R."/>
            <person name="Coutinho P.M."/>
            <person name="Henrissat B."/>
            <person name="Martin F."/>
            <person name="Thomas P.D."/>
            <person name="Tyler B.M."/>
            <person name="De Vries R.P."/>
            <person name="Kamoun S."/>
            <person name="Yandell M."/>
            <person name="Tisserat N."/>
            <person name="Buell C.R."/>
        </authorList>
    </citation>
    <scope>NUCLEOTIDE SEQUENCE</scope>
    <source>
        <strain evidence="4">DAOM:BR144</strain>
    </source>
</reference>
<evidence type="ECO:0000313" key="3">
    <source>
        <dbReference type="EnsemblProtists" id="PYU1_T008440"/>
    </source>
</evidence>
<dbReference type="GO" id="GO:0030552">
    <property type="term" value="F:cAMP binding"/>
    <property type="evidence" value="ECO:0007669"/>
    <property type="project" value="TreeGrafter"/>
</dbReference>
<name>K3WTZ4_GLOUD</name>
<evidence type="ECO:0000259" key="1">
    <source>
        <dbReference type="PROSITE" id="PS50042"/>
    </source>
</evidence>
<dbReference type="InterPro" id="IPR036305">
    <property type="entry name" value="RGS_sf"/>
</dbReference>
<dbReference type="PANTHER" id="PTHR11635:SF152">
    <property type="entry name" value="CAMP-DEPENDENT PROTEIN KINASE TYPE I REGULATORY SUBUNIT-RELATED"/>
    <property type="match status" value="1"/>
</dbReference>
<dbReference type="CDD" id="cd00038">
    <property type="entry name" value="CAP_ED"/>
    <property type="match status" value="2"/>
</dbReference>
<dbReference type="eggNOG" id="KOG0614">
    <property type="taxonomic scope" value="Eukaryota"/>
</dbReference>
<keyword evidence="4" id="KW-1185">Reference proteome</keyword>
<dbReference type="InterPro" id="IPR050503">
    <property type="entry name" value="cAMP-dep_PK_reg_su-like"/>
</dbReference>
<evidence type="ECO:0000259" key="2">
    <source>
        <dbReference type="PROSITE" id="PS50132"/>
    </source>
</evidence>
<dbReference type="GO" id="GO:0034236">
    <property type="term" value="F:protein kinase A catalytic subunit binding"/>
    <property type="evidence" value="ECO:0007669"/>
    <property type="project" value="TreeGrafter"/>
</dbReference>
<dbReference type="InterPro" id="IPR016137">
    <property type="entry name" value="RGS"/>
</dbReference>